<reference evidence="9" key="1">
    <citation type="journal article" date="2019" name="Int. J. Syst. Evol. Microbiol.">
        <title>The Global Catalogue of Microorganisms (GCM) 10K type strain sequencing project: providing services to taxonomists for standard genome sequencing and annotation.</title>
        <authorList>
            <consortium name="The Broad Institute Genomics Platform"/>
            <consortium name="The Broad Institute Genome Sequencing Center for Infectious Disease"/>
            <person name="Wu L."/>
            <person name="Ma J."/>
        </authorList>
    </citation>
    <scope>NUCLEOTIDE SEQUENCE [LARGE SCALE GENOMIC DNA]</scope>
    <source>
        <strain evidence="9">KCTC 33575</strain>
    </source>
</reference>
<feature type="transmembrane region" description="Helical" evidence="6">
    <location>
        <begin position="239"/>
        <end position="258"/>
    </location>
</feature>
<dbReference type="Proteomes" id="UP001597519">
    <property type="component" value="Unassembled WGS sequence"/>
</dbReference>
<dbReference type="RefSeq" id="WP_377775488.1">
    <property type="nucleotide sequence ID" value="NZ_JBHUOQ010000005.1"/>
</dbReference>
<evidence type="ECO:0000256" key="1">
    <source>
        <dbReference type="ARBA" id="ARBA00004127"/>
    </source>
</evidence>
<feature type="transmembrane region" description="Helical" evidence="6">
    <location>
        <begin position="209"/>
        <end position="227"/>
    </location>
</feature>
<evidence type="ECO:0000256" key="4">
    <source>
        <dbReference type="ARBA" id="ARBA00022989"/>
    </source>
</evidence>
<evidence type="ECO:0000313" key="9">
    <source>
        <dbReference type="Proteomes" id="UP001597519"/>
    </source>
</evidence>
<dbReference type="SUPFAM" id="SSF103481">
    <property type="entry name" value="Multidrug resistance efflux transporter EmrE"/>
    <property type="match status" value="2"/>
</dbReference>
<evidence type="ECO:0000256" key="5">
    <source>
        <dbReference type="ARBA" id="ARBA00023136"/>
    </source>
</evidence>
<dbReference type="PANTHER" id="PTHR32322:SF2">
    <property type="entry name" value="EAMA DOMAIN-CONTAINING PROTEIN"/>
    <property type="match status" value="1"/>
</dbReference>
<dbReference type="Gene3D" id="1.10.3730.20">
    <property type="match status" value="1"/>
</dbReference>
<keyword evidence="5 6" id="KW-0472">Membrane</keyword>
<feature type="transmembrane region" description="Helical" evidence="6">
    <location>
        <begin position="120"/>
        <end position="138"/>
    </location>
</feature>
<feature type="transmembrane region" description="Helical" evidence="6">
    <location>
        <begin position="63"/>
        <end position="82"/>
    </location>
</feature>
<evidence type="ECO:0000256" key="3">
    <source>
        <dbReference type="ARBA" id="ARBA00022692"/>
    </source>
</evidence>
<comment type="caution">
    <text evidence="8">The sequence shown here is derived from an EMBL/GenBank/DDBJ whole genome shotgun (WGS) entry which is preliminary data.</text>
</comment>
<dbReference type="InterPro" id="IPR050638">
    <property type="entry name" value="AA-Vitamin_Transporters"/>
</dbReference>
<evidence type="ECO:0000259" key="7">
    <source>
        <dbReference type="Pfam" id="PF00892"/>
    </source>
</evidence>
<feature type="transmembrane region" description="Helical" evidence="6">
    <location>
        <begin position="88"/>
        <end position="113"/>
    </location>
</feature>
<proteinExistence type="inferred from homology"/>
<feature type="transmembrane region" description="Helical" evidence="6">
    <location>
        <begin position="177"/>
        <end position="203"/>
    </location>
</feature>
<accession>A0ABW5WY33</accession>
<sequence length="296" mass="31462">MTKNFAPVFVLLAAVLWGTTGTAKSFGPEDVDSISMGVVRLAFGGLTLLIVSRLMGKLDFSGWPLHIVFTAALSMALFQPFFFSAVDLTGVAVGTVVSIGSAPVFSGIIEWLFFKTKPALTWYLSTLLAITGCIILMFNSASVTVHPLGVMSGLGAGISFAAFTLTNSRIVRKKDPIACMGVVFTVSAIMLSPTVLFIDFSWITESAGIGSALFIGFIATALAYYLFGVGLKNVQASTAVTLSLAEPLTASILGVFLVGEVLDFYSWTGLIMLLAGIIILVLQSRMDRARLENITE</sequence>
<evidence type="ECO:0000256" key="2">
    <source>
        <dbReference type="ARBA" id="ARBA00007362"/>
    </source>
</evidence>
<dbReference type="PANTHER" id="PTHR32322">
    <property type="entry name" value="INNER MEMBRANE TRANSPORTER"/>
    <property type="match status" value="1"/>
</dbReference>
<name>A0ABW5WY33_9STAP</name>
<comment type="subcellular location">
    <subcellularLocation>
        <location evidence="1">Endomembrane system</location>
        <topology evidence="1">Multi-pass membrane protein</topology>
    </subcellularLocation>
</comment>
<keyword evidence="3 6" id="KW-0812">Transmembrane</keyword>
<dbReference type="InterPro" id="IPR000620">
    <property type="entry name" value="EamA_dom"/>
</dbReference>
<feature type="transmembrane region" description="Helical" evidence="6">
    <location>
        <begin position="144"/>
        <end position="165"/>
    </location>
</feature>
<evidence type="ECO:0000313" key="8">
    <source>
        <dbReference type="EMBL" id="MFD2831330.1"/>
    </source>
</evidence>
<feature type="transmembrane region" description="Helical" evidence="6">
    <location>
        <begin position="264"/>
        <end position="282"/>
    </location>
</feature>
<feature type="transmembrane region" description="Helical" evidence="6">
    <location>
        <begin position="33"/>
        <end position="51"/>
    </location>
</feature>
<protein>
    <submittedName>
        <fullName evidence="8">EamA family transporter</fullName>
    </submittedName>
</protein>
<keyword evidence="4 6" id="KW-1133">Transmembrane helix</keyword>
<feature type="domain" description="EamA" evidence="7">
    <location>
        <begin position="148"/>
        <end position="281"/>
    </location>
</feature>
<dbReference type="InterPro" id="IPR037185">
    <property type="entry name" value="EmrE-like"/>
</dbReference>
<dbReference type="EMBL" id="JBHUOQ010000005">
    <property type="protein sequence ID" value="MFD2831330.1"/>
    <property type="molecule type" value="Genomic_DNA"/>
</dbReference>
<dbReference type="Pfam" id="PF00892">
    <property type="entry name" value="EamA"/>
    <property type="match status" value="2"/>
</dbReference>
<comment type="similarity">
    <text evidence="2">Belongs to the EamA transporter family.</text>
</comment>
<feature type="domain" description="EamA" evidence="7">
    <location>
        <begin position="8"/>
        <end position="137"/>
    </location>
</feature>
<evidence type="ECO:0000256" key="6">
    <source>
        <dbReference type="SAM" id="Phobius"/>
    </source>
</evidence>
<organism evidence="8 9">
    <name type="scientific">Corticicoccus populi</name>
    <dbReference type="NCBI Taxonomy" id="1812821"/>
    <lineage>
        <taxon>Bacteria</taxon>
        <taxon>Bacillati</taxon>
        <taxon>Bacillota</taxon>
        <taxon>Bacilli</taxon>
        <taxon>Bacillales</taxon>
        <taxon>Staphylococcaceae</taxon>
        <taxon>Corticicoccus</taxon>
    </lineage>
</organism>
<keyword evidence="9" id="KW-1185">Reference proteome</keyword>
<gene>
    <name evidence="8" type="ORF">ACFSX4_12720</name>
</gene>